<keyword evidence="2" id="KW-1133">Transmembrane helix</keyword>
<dbReference type="PANTHER" id="PTHR22946">
    <property type="entry name" value="DIENELACTONE HYDROLASE DOMAIN-CONTAINING PROTEIN-RELATED"/>
    <property type="match status" value="1"/>
</dbReference>
<dbReference type="Proteomes" id="UP000512167">
    <property type="component" value="Chromosome"/>
</dbReference>
<keyword evidence="2" id="KW-0812">Transmembrane</keyword>
<sequence>MKHLSKPLKWVLSLLAVIIVASLAASLVQNSFFSVKVDKVNFETENGELSGYLYVPRDVDASNPAPAVVLTHGYLNNAEMQEIGAIELSRRGYVVLAFDMYDHGDSTWDTPAAFRFFINSVYDAASYMYDQDYVLKDANGNGMIGVSGHSMGGFSSTYAVVFDETNFAALGYRKIAAALPVGSDYRYVYDGSWNIYGTRSAGHIAAHYDQFFFDNSSDPVGTVIYKDFVQDEVGLKFLGRDDEGSAEAGVWYSKDGGQRVIYTPDETHPQNTWSIESGKNTVEFFEKAFEYQLSLHGLGDLEDYGISTGSTGQVWWLKEAFTLIALIGLIAMIFPLFMVVSKLPVFNKMHREVAVTNENIELDSKENKYLKFFIIVIVALLAAYYLPHFMDRSADLDTIANAMYYVIAGAIVLSIFMWIGAVLKDDNSQALKKAKSVTLGAVVIILVALSYRWILNNKDIATQLTYYSAPSINTIVYWALTSGGLILMVTLGTTPIFNYGNKIENPYGLKVSLIQLLTSLLTALVLAFGLLLLIGLVEWIFLTDFRFYTYAIKIFNSHQFVAAWRYIPLFLFYYFAAGMSVYVNTKNMKNWKGDLLAAFLLAGPVVLFLIYQYSMLYNTGVAAYPNFNLSAILSVGLIPTLVFAAIIMRRFSMKNNHIWTGVFFSTIFFTIITLANTVVYLLSIK</sequence>
<feature type="transmembrane region" description="Helical" evidence="2">
    <location>
        <begin position="627"/>
        <end position="647"/>
    </location>
</feature>
<feature type="transmembrane region" description="Helical" evidence="2">
    <location>
        <begin position="436"/>
        <end position="455"/>
    </location>
</feature>
<feature type="transmembrane region" description="Helical" evidence="2">
    <location>
        <begin position="659"/>
        <end position="682"/>
    </location>
</feature>
<organism evidence="4 5">
    <name type="scientific">Hujiaoplasma nucleasis</name>
    <dbReference type="NCBI Taxonomy" id="2725268"/>
    <lineage>
        <taxon>Bacteria</taxon>
        <taxon>Bacillati</taxon>
        <taxon>Mycoplasmatota</taxon>
        <taxon>Mollicutes</taxon>
        <taxon>Candidatus Izemoplasmatales</taxon>
        <taxon>Hujiaoplasmataceae</taxon>
        <taxon>Hujiaoplasma</taxon>
    </lineage>
</organism>
<dbReference type="Pfam" id="PF00561">
    <property type="entry name" value="Abhydrolase_1"/>
    <property type="match status" value="1"/>
</dbReference>
<evidence type="ECO:0000313" key="5">
    <source>
        <dbReference type="Proteomes" id="UP000512167"/>
    </source>
</evidence>
<proteinExistence type="inferred from homology"/>
<evidence type="ECO:0000256" key="2">
    <source>
        <dbReference type="SAM" id="Phobius"/>
    </source>
</evidence>
<dbReference type="SUPFAM" id="SSF53474">
    <property type="entry name" value="alpha/beta-Hydrolases"/>
    <property type="match status" value="1"/>
</dbReference>
<dbReference type="InterPro" id="IPR029058">
    <property type="entry name" value="AB_hydrolase_fold"/>
</dbReference>
<keyword evidence="2" id="KW-0472">Membrane</keyword>
<feature type="transmembrane region" description="Helical" evidence="2">
    <location>
        <begin position="320"/>
        <end position="341"/>
    </location>
</feature>
<feature type="domain" description="AB hydrolase-1" evidence="3">
    <location>
        <begin position="66"/>
        <end position="160"/>
    </location>
</feature>
<comment type="similarity">
    <text evidence="1">Belongs to the AB hydrolase superfamily. FUS2 hydrolase family.</text>
</comment>
<dbReference type="Gene3D" id="3.40.50.1820">
    <property type="entry name" value="alpha/beta hydrolase"/>
    <property type="match status" value="1"/>
</dbReference>
<feature type="transmembrane region" description="Helical" evidence="2">
    <location>
        <begin position="369"/>
        <end position="390"/>
    </location>
</feature>
<dbReference type="AlphaFoldDB" id="A0A7L6N3N5"/>
<evidence type="ECO:0000259" key="3">
    <source>
        <dbReference type="Pfam" id="PF00561"/>
    </source>
</evidence>
<protein>
    <submittedName>
        <fullName evidence="4">Alpha/beta fold hydrolase</fullName>
    </submittedName>
</protein>
<reference evidence="4 5" key="1">
    <citation type="submission" date="2020-04" db="EMBL/GenBank/DDBJ databases">
        <authorList>
            <person name="Zheng R.K."/>
            <person name="Sun C.M."/>
        </authorList>
    </citation>
    <scope>NUCLEOTIDE SEQUENCE [LARGE SCALE GENOMIC DNA]</scope>
    <source>
        <strain evidence="5">zrk29</strain>
    </source>
</reference>
<dbReference type="InterPro" id="IPR050261">
    <property type="entry name" value="FrsA_esterase"/>
</dbReference>
<feature type="transmembrane region" description="Helical" evidence="2">
    <location>
        <begin position="475"/>
        <end position="499"/>
    </location>
</feature>
<dbReference type="GO" id="GO:0016787">
    <property type="term" value="F:hydrolase activity"/>
    <property type="evidence" value="ECO:0007669"/>
    <property type="project" value="UniProtKB-KW"/>
</dbReference>
<feature type="transmembrane region" description="Helical" evidence="2">
    <location>
        <begin position="520"/>
        <end position="542"/>
    </location>
</feature>
<evidence type="ECO:0000256" key="1">
    <source>
        <dbReference type="ARBA" id="ARBA00038115"/>
    </source>
</evidence>
<dbReference type="EMBL" id="CP051151">
    <property type="protein sequence ID" value="QLY40860.1"/>
    <property type="molecule type" value="Genomic_DNA"/>
</dbReference>
<dbReference type="InterPro" id="IPR000073">
    <property type="entry name" value="AB_hydrolase_1"/>
</dbReference>
<feature type="transmembrane region" description="Helical" evidence="2">
    <location>
        <begin position="595"/>
        <end position="615"/>
    </location>
</feature>
<keyword evidence="4" id="KW-0378">Hydrolase</keyword>
<accession>A0A7L6N3N5</accession>
<evidence type="ECO:0000313" key="4">
    <source>
        <dbReference type="EMBL" id="QLY40860.1"/>
    </source>
</evidence>
<gene>
    <name evidence="4" type="ORF">HF295_08330</name>
</gene>
<dbReference type="RefSeq" id="WP_312031712.1">
    <property type="nucleotide sequence ID" value="NZ_CP051151.1"/>
</dbReference>
<feature type="transmembrane region" description="Helical" evidence="2">
    <location>
        <begin position="402"/>
        <end position="424"/>
    </location>
</feature>
<feature type="transmembrane region" description="Helical" evidence="2">
    <location>
        <begin position="562"/>
        <end position="583"/>
    </location>
</feature>
<name>A0A7L6N3N5_9MOLU</name>
<keyword evidence="5" id="KW-1185">Reference proteome</keyword>
<dbReference type="KEGG" id="tbk:HF295_08330"/>